<feature type="region of interest" description="Disordered" evidence="1">
    <location>
        <begin position="1"/>
        <end position="23"/>
    </location>
</feature>
<evidence type="ECO:0000256" key="1">
    <source>
        <dbReference type="SAM" id="MobiDB-lite"/>
    </source>
</evidence>
<keyword evidence="2" id="KW-0472">Membrane</keyword>
<dbReference type="EMBL" id="RCNU01000001">
    <property type="protein sequence ID" value="RWQ99943.1"/>
    <property type="molecule type" value="Genomic_DNA"/>
</dbReference>
<evidence type="ECO:0000256" key="2">
    <source>
        <dbReference type="SAM" id="Phobius"/>
    </source>
</evidence>
<accession>A0A443I769</accession>
<keyword evidence="4" id="KW-1185">Reference proteome</keyword>
<feature type="transmembrane region" description="Helical" evidence="2">
    <location>
        <begin position="246"/>
        <end position="264"/>
    </location>
</feature>
<keyword evidence="2" id="KW-1133">Transmembrane helix</keyword>
<sequence>MNSLSDPVTTTATDRKDSTTIKSPQTGFRNTRLYRILKAIPLILLALLCNYTMGTILQSTYPFLNEASSSLELELDDNVTVHLRSSFYGIPWLDKLIKGIGIIAPLYYFIHYVSGPLETTPPSPSTISDSPIDIHEAKALFPAVLIGYYIPTVVQKLPMVSLSVRQIFCGYWQLYPIWLSIVHHGLSLWYSAAARTTDIKRLQSGRSSSDNDMVHVRRAYLITGSISAAVYFYVRFLSGIPTCDVFIRGMFHSPAAVAAAVTSVTDGMVPAMKYDAFFTFVSGLLWISLTFGDLKAEGVLRFGTVRVVSVMLLVVYFFGPGAATAFCWGWREEILHVAKRRLMV</sequence>
<dbReference type="STRING" id="264951.A0A443I769"/>
<protein>
    <submittedName>
        <fullName evidence="3">Uncharacterized protein</fullName>
    </submittedName>
</protein>
<feature type="transmembrane region" description="Helical" evidence="2">
    <location>
        <begin position="306"/>
        <end position="330"/>
    </location>
</feature>
<feature type="transmembrane region" description="Helical" evidence="2">
    <location>
        <begin position="39"/>
        <end position="61"/>
    </location>
</feature>
<dbReference type="GeneID" id="39602574"/>
<reference evidence="3 4" key="1">
    <citation type="journal article" date="2018" name="Front. Microbiol.">
        <title>Genomic and genetic insights into a cosmopolitan fungus, Paecilomyces variotii (Eurotiales).</title>
        <authorList>
            <person name="Urquhart A.S."/>
            <person name="Mondo S.J."/>
            <person name="Makela M.R."/>
            <person name="Hane J.K."/>
            <person name="Wiebenga A."/>
            <person name="He G."/>
            <person name="Mihaltcheva S."/>
            <person name="Pangilinan J."/>
            <person name="Lipzen A."/>
            <person name="Barry K."/>
            <person name="de Vries R.P."/>
            <person name="Grigoriev I.V."/>
            <person name="Idnurm A."/>
        </authorList>
    </citation>
    <scope>NUCLEOTIDE SEQUENCE [LARGE SCALE GENOMIC DNA]</scope>
    <source>
        <strain evidence="3 4">CBS 101075</strain>
    </source>
</reference>
<dbReference type="Proteomes" id="UP000283841">
    <property type="component" value="Unassembled WGS sequence"/>
</dbReference>
<evidence type="ECO:0000313" key="3">
    <source>
        <dbReference type="EMBL" id="RWQ99943.1"/>
    </source>
</evidence>
<feature type="transmembrane region" description="Helical" evidence="2">
    <location>
        <begin position="215"/>
        <end position="234"/>
    </location>
</feature>
<dbReference type="RefSeq" id="XP_028489588.1">
    <property type="nucleotide sequence ID" value="XM_028633297.1"/>
</dbReference>
<evidence type="ECO:0000313" key="4">
    <source>
        <dbReference type="Proteomes" id="UP000283841"/>
    </source>
</evidence>
<dbReference type="VEuPathDB" id="FungiDB:C8Q69DRAFT_512657"/>
<gene>
    <name evidence="3" type="ORF">C8Q69DRAFT_512657</name>
</gene>
<proteinExistence type="predicted"/>
<feature type="transmembrane region" description="Helical" evidence="2">
    <location>
        <begin position="276"/>
        <end position="294"/>
    </location>
</feature>
<name>A0A443I769_BYSSP</name>
<keyword evidence="2" id="KW-0812">Transmembrane</keyword>
<dbReference type="AlphaFoldDB" id="A0A443I769"/>
<comment type="caution">
    <text evidence="3">The sequence shown here is derived from an EMBL/GenBank/DDBJ whole genome shotgun (WGS) entry which is preliminary data.</text>
</comment>
<organism evidence="3 4">
    <name type="scientific">Byssochlamys spectabilis</name>
    <name type="common">Paecilomyces variotii</name>
    <dbReference type="NCBI Taxonomy" id="264951"/>
    <lineage>
        <taxon>Eukaryota</taxon>
        <taxon>Fungi</taxon>
        <taxon>Dikarya</taxon>
        <taxon>Ascomycota</taxon>
        <taxon>Pezizomycotina</taxon>
        <taxon>Eurotiomycetes</taxon>
        <taxon>Eurotiomycetidae</taxon>
        <taxon>Eurotiales</taxon>
        <taxon>Thermoascaceae</taxon>
        <taxon>Paecilomyces</taxon>
    </lineage>
</organism>
<feature type="transmembrane region" description="Helical" evidence="2">
    <location>
        <begin position="175"/>
        <end position="194"/>
    </location>
</feature>